<dbReference type="PANTHER" id="PTHR12952:SF0">
    <property type="entry name" value="PROTEIN SYS1 HOMOLOG"/>
    <property type="match status" value="1"/>
</dbReference>
<dbReference type="GO" id="GO:0005802">
    <property type="term" value="C:trans-Golgi network"/>
    <property type="evidence" value="ECO:0007669"/>
    <property type="project" value="TreeGrafter"/>
</dbReference>
<keyword evidence="7" id="KW-0333">Golgi apparatus</keyword>
<sequence length="174" mass="20741">MNGAISFRSSVWDPFTIIVQIIALQFIFYSSLSLLFVLVDYMMDANRSLDQIFRHDVNCQRQRFERQKNYIYIFNEFIFVSMLCFGEPKNFKCYFFSAFGLLNIVRRAKSCLDFATTIVFWHLIFCWFYTNNFPLTFVWWLLQFICIATSTVLGEYLCMKQEMKAIPLSSRSEV</sequence>
<accession>A0A915I9N5</accession>
<dbReference type="Proteomes" id="UP000887565">
    <property type="component" value="Unplaced"/>
</dbReference>
<name>A0A915I9N5_ROMCU</name>
<dbReference type="GO" id="GO:0005829">
    <property type="term" value="C:cytosol"/>
    <property type="evidence" value="ECO:0007669"/>
    <property type="project" value="GOC"/>
</dbReference>
<dbReference type="OMA" id="WWIVNGS"/>
<dbReference type="InterPro" id="IPR019185">
    <property type="entry name" value="Integral_membrane_SYS1-rel"/>
</dbReference>
<dbReference type="AlphaFoldDB" id="A0A915I9N5"/>
<evidence type="ECO:0000256" key="7">
    <source>
        <dbReference type="ARBA" id="ARBA00023034"/>
    </source>
</evidence>
<evidence type="ECO:0000256" key="3">
    <source>
        <dbReference type="ARBA" id="ARBA00022448"/>
    </source>
</evidence>
<evidence type="ECO:0000256" key="4">
    <source>
        <dbReference type="ARBA" id="ARBA00022692"/>
    </source>
</evidence>
<dbReference type="WBParaSite" id="nRc.2.0.1.t10582-RA">
    <property type="protein sequence ID" value="nRc.2.0.1.t10582-RA"/>
    <property type="gene ID" value="nRc.2.0.1.g10582"/>
</dbReference>
<dbReference type="GO" id="GO:0034067">
    <property type="term" value="P:protein localization to Golgi apparatus"/>
    <property type="evidence" value="ECO:0007669"/>
    <property type="project" value="TreeGrafter"/>
</dbReference>
<dbReference type="GO" id="GO:0006895">
    <property type="term" value="P:Golgi to endosome transport"/>
    <property type="evidence" value="ECO:0007669"/>
    <property type="project" value="TreeGrafter"/>
</dbReference>
<evidence type="ECO:0000313" key="10">
    <source>
        <dbReference type="Proteomes" id="UP000887565"/>
    </source>
</evidence>
<evidence type="ECO:0000256" key="6">
    <source>
        <dbReference type="ARBA" id="ARBA00022989"/>
    </source>
</evidence>
<keyword evidence="6 9" id="KW-1133">Transmembrane helix</keyword>
<evidence type="ECO:0000313" key="11">
    <source>
        <dbReference type="WBParaSite" id="nRc.2.0.1.t10582-RA"/>
    </source>
</evidence>
<dbReference type="Pfam" id="PF09801">
    <property type="entry name" value="SYS1"/>
    <property type="match status" value="2"/>
</dbReference>
<keyword evidence="4 9" id="KW-0812">Transmembrane</keyword>
<evidence type="ECO:0000256" key="2">
    <source>
        <dbReference type="ARBA" id="ARBA00008160"/>
    </source>
</evidence>
<evidence type="ECO:0000256" key="1">
    <source>
        <dbReference type="ARBA" id="ARBA00004653"/>
    </source>
</evidence>
<reference evidence="11" key="1">
    <citation type="submission" date="2022-11" db="UniProtKB">
        <authorList>
            <consortium name="WormBaseParasite"/>
        </authorList>
    </citation>
    <scope>IDENTIFICATION</scope>
</reference>
<dbReference type="GO" id="GO:0043001">
    <property type="term" value="P:Golgi to plasma membrane protein transport"/>
    <property type="evidence" value="ECO:0007669"/>
    <property type="project" value="TreeGrafter"/>
</dbReference>
<protein>
    <submittedName>
        <fullName evidence="11">Protein SYS1 homolog</fullName>
    </submittedName>
</protein>
<dbReference type="GO" id="GO:0000139">
    <property type="term" value="C:Golgi membrane"/>
    <property type="evidence" value="ECO:0007669"/>
    <property type="project" value="UniProtKB-SubCell"/>
</dbReference>
<evidence type="ECO:0000256" key="8">
    <source>
        <dbReference type="ARBA" id="ARBA00023136"/>
    </source>
</evidence>
<keyword evidence="5" id="KW-0653">Protein transport</keyword>
<feature type="transmembrane region" description="Helical" evidence="9">
    <location>
        <begin position="136"/>
        <end position="158"/>
    </location>
</feature>
<evidence type="ECO:0000256" key="9">
    <source>
        <dbReference type="SAM" id="Phobius"/>
    </source>
</evidence>
<comment type="subcellular location">
    <subcellularLocation>
        <location evidence="1">Golgi apparatus membrane</location>
        <topology evidence="1">Multi-pass membrane protein</topology>
    </subcellularLocation>
</comment>
<keyword evidence="10" id="KW-1185">Reference proteome</keyword>
<comment type="similarity">
    <text evidence="2">Belongs to the SYS1 family.</text>
</comment>
<feature type="transmembrane region" description="Helical" evidence="9">
    <location>
        <begin position="17"/>
        <end position="39"/>
    </location>
</feature>
<keyword evidence="3" id="KW-0813">Transport</keyword>
<keyword evidence="8 9" id="KW-0472">Membrane</keyword>
<dbReference type="PANTHER" id="PTHR12952">
    <property type="entry name" value="SYS1"/>
    <property type="match status" value="1"/>
</dbReference>
<evidence type="ECO:0000256" key="5">
    <source>
        <dbReference type="ARBA" id="ARBA00022927"/>
    </source>
</evidence>
<organism evidence="10 11">
    <name type="scientific">Romanomermis culicivorax</name>
    <name type="common">Nematode worm</name>
    <dbReference type="NCBI Taxonomy" id="13658"/>
    <lineage>
        <taxon>Eukaryota</taxon>
        <taxon>Metazoa</taxon>
        <taxon>Ecdysozoa</taxon>
        <taxon>Nematoda</taxon>
        <taxon>Enoplea</taxon>
        <taxon>Dorylaimia</taxon>
        <taxon>Mermithida</taxon>
        <taxon>Mermithoidea</taxon>
        <taxon>Mermithidae</taxon>
        <taxon>Romanomermis</taxon>
    </lineage>
</organism>
<proteinExistence type="inferred from homology"/>